<keyword evidence="5 9" id="KW-1133">Transmembrane helix</keyword>
<feature type="transmembrane region" description="Helical" evidence="9">
    <location>
        <begin position="72"/>
        <end position="90"/>
    </location>
</feature>
<reference evidence="11 12" key="1">
    <citation type="journal article" date="2016" name="Nat. Commun.">
        <title>Extremotolerant tardigrade genome and improved radiotolerance of human cultured cells by tardigrade-unique protein.</title>
        <authorList>
            <person name="Hashimoto T."/>
            <person name="Horikawa D.D."/>
            <person name="Saito Y."/>
            <person name="Kuwahara H."/>
            <person name="Kozuka-Hata H."/>
            <person name="Shin-I T."/>
            <person name="Minakuchi Y."/>
            <person name="Ohishi K."/>
            <person name="Motoyama A."/>
            <person name="Aizu T."/>
            <person name="Enomoto A."/>
            <person name="Kondo K."/>
            <person name="Tanaka S."/>
            <person name="Hara Y."/>
            <person name="Koshikawa S."/>
            <person name="Sagara H."/>
            <person name="Miura T."/>
            <person name="Yokobori S."/>
            <person name="Miyagawa K."/>
            <person name="Suzuki Y."/>
            <person name="Kubo T."/>
            <person name="Oyama M."/>
            <person name="Kohara Y."/>
            <person name="Fujiyama A."/>
            <person name="Arakawa K."/>
            <person name="Katayama T."/>
            <person name="Toyoda A."/>
            <person name="Kunieda T."/>
        </authorList>
    </citation>
    <scope>NUCLEOTIDE SEQUENCE [LARGE SCALE GENOMIC DNA]</scope>
    <source>
        <strain evidence="11 12">YOKOZUNA-1</strain>
    </source>
</reference>
<evidence type="ECO:0000256" key="4">
    <source>
        <dbReference type="ARBA" id="ARBA00022692"/>
    </source>
</evidence>
<evidence type="ECO:0000256" key="8">
    <source>
        <dbReference type="SAM" id="MobiDB-lite"/>
    </source>
</evidence>
<comment type="function">
    <text evidence="1">Receptor for thyrotropin-releasing hormone (TRH). Upon ligand binding, this G-protein-coupled receptor triggers activation of the phosphatidylinositol (IP3)-calcium-protein kinase C (PKC) pathway.</text>
</comment>
<dbReference type="SUPFAM" id="SSF81321">
    <property type="entry name" value="Family A G protein-coupled receptor-like"/>
    <property type="match status" value="1"/>
</dbReference>
<comment type="caution">
    <text evidence="11">The sequence shown here is derived from an EMBL/GenBank/DDBJ whole genome shotgun (WGS) entry which is preliminary data.</text>
</comment>
<feature type="compositionally biased region" description="Polar residues" evidence="8">
    <location>
        <begin position="1"/>
        <end position="14"/>
    </location>
</feature>
<gene>
    <name evidence="11" type="primary">RvY_10903-1</name>
    <name evidence="11" type="synonym">RvY_10903.1</name>
    <name evidence="11" type="ORF">RvY_10903</name>
</gene>
<evidence type="ECO:0000313" key="11">
    <source>
        <dbReference type="EMBL" id="GAU99974.1"/>
    </source>
</evidence>
<comment type="subcellular location">
    <subcellularLocation>
        <location evidence="2">Membrane</location>
    </subcellularLocation>
</comment>
<evidence type="ECO:0000256" key="5">
    <source>
        <dbReference type="ARBA" id="ARBA00022989"/>
    </source>
</evidence>
<dbReference type="Pfam" id="PF00001">
    <property type="entry name" value="7tm_1"/>
    <property type="match status" value="1"/>
</dbReference>
<sequence length="112" mass="13170">MNVSIEQWDRSIQPQDPPQARTVPHRVSGSSDFRSHRHSRRRILCFTAERYIDICKPLLAQKMCTTKRAQKIIIATWLMGFLYSLPWLFLTGTNPHPGDPNMERCDYKLNRQ</sequence>
<dbReference type="GO" id="GO:0016020">
    <property type="term" value="C:membrane"/>
    <property type="evidence" value="ECO:0007669"/>
    <property type="project" value="UniProtKB-SubCell"/>
</dbReference>
<dbReference type="AlphaFoldDB" id="A0A1D1VE97"/>
<organism evidence="11 12">
    <name type="scientific">Ramazzottius varieornatus</name>
    <name type="common">Water bear</name>
    <name type="synonym">Tardigrade</name>
    <dbReference type="NCBI Taxonomy" id="947166"/>
    <lineage>
        <taxon>Eukaryota</taxon>
        <taxon>Metazoa</taxon>
        <taxon>Ecdysozoa</taxon>
        <taxon>Tardigrada</taxon>
        <taxon>Eutardigrada</taxon>
        <taxon>Parachela</taxon>
        <taxon>Hypsibioidea</taxon>
        <taxon>Ramazzottiidae</taxon>
        <taxon>Ramazzottius</taxon>
    </lineage>
</organism>
<dbReference type="InterPro" id="IPR002120">
    <property type="entry name" value="TRH_rcpt_1"/>
</dbReference>
<dbReference type="InterPro" id="IPR000276">
    <property type="entry name" value="GPCR_Rhodpsn"/>
</dbReference>
<evidence type="ECO:0000256" key="2">
    <source>
        <dbReference type="ARBA" id="ARBA00004370"/>
    </source>
</evidence>
<feature type="domain" description="G-protein coupled receptors family 1 profile" evidence="10">
    <location>
        <begin position="43"/>
        <end position="112"/>
    </location>
</feature>
<keyword evidence="12" id="KW-1185">Reference proteome</keyword>
<dbReference type="Proteomes" id="UP000186922">
    <property type="component" value="Unassembled WGS sequence"/>
</dbReference>
<evidence type="ECO:0000256" key="6">
    <source>
        <dbReference type="ARBA" id="ARBA00023136"/>
    </source>
</evidence>
<keyword evidence="4 9" id="KW-0812">Transmembrane</keyword>
<dbReference type="GO" id="GO:0004997">
    <property type="term" value="F:thyrotropin-releasing hormone receptor activity"/>
    <property type="evidence" value="ECO:0007669"/>
    <property type="project" value="InterPro"/>
</dbReference>
<dbReference type="OrthoDB" id="5987936at2759"/>
<dbReference type="InterPro" id="IPR017452">
    <property type="entry name" value="GPCR_Rhodpsn_7TM"/>
</dbReference>
<evidence type="ECO:0000256" key="1">
    <source>
        <dbReference type="ARBA" id="ARBA00004100"/>
    </source>
</evidence>
<dbReference type="PROSITE" id="PS50262">
    <property type="entry name" value="G_PROTEIN_RECEP_F1_2"/>
    <property type="match status" value="1"/>
</dbReference>
<feature type="region of interest" description="Disordered" evidence="8">
    <location>
        <begin position="1"/>
        <end position="35"/>
    </location>
</feature>
<dbReference type="STRING" id="947166.A0A1D1VE97"/>
<evidence type="ECO:0000256" key="7">
    <source>
        <dbReference type="ARBA" id="ARBA00032251"/>
    </source>
</evidence>
<evidence type="ECO:0000313" key="12">
    <source>
        <dbReference type="Proteomes" id="UP000186922"/>
    </source>
</evidence>
<keyword evidence="6 9" id="KW-0472">Membrane</keyword>
<protein>
    <recommendedName>
        <fullName evidence="3">Thyrotropin-releasing hormone receptor</fullName>
    </recommendedName>
    <alternativeName>
        <fullName evidence="7">Thyroliberin receptor</fullName>
    </alternativeName>
</protein>
<dbReference type="PANTHER" id="PTHR46061:SF3">
    <property type="entry name" value="THYROTROPIN-RELEASING HORMONE RECEPTOR"/>
    <property type="match status" value="1"/>
</dbReference>
<evidence type="ECO:0000256" key="9">
    <source>
        <dbReference type="SAM" id="Phobius"/>
    </source>
</evidence>
<accession>A0A1D1VE97</accession>
<dbReference type="PANTHER" id="PTHR46061">
    <property type="entry name" value="THYROTROPIN-RELEASING HORMONE RECEPTOR"/>
    <property type="match status" value="1"/>
</dbReference>
<dbReference type="Gene3D" id="1.20.1070.10">
    <property type="entry name" value="Rhodopsin 7-helix transmembrane proteins"/>
    <property type="match status" value="1"/>
</dbReference>
<dbReference type="EMBL" id="BDGG01000005">
    <property type="protein sequence ID" value="GAU99974.1"/>
    <property type="molecule type" value="Genomic_DNA"/>
</dbReference>
<evidence type="ECO:0000256" key="3">
    <source>
        <dbReference type="ARBA" id="ARBA00018873"/>
    </source>
</evidence>
<proteinExistence type="predicted"/>
<name>A0A1D1VE97_RAMVA</name>
<evidence type="ECO:0000259" key="10">
    <source>
        <dbReference type="PROSITE" id="PS50262"/>
    </source>
</evidence>